<dbReference type="EMBL" id="CP047591">
    <property type="protein sequence ID" value="QHI72918.1"/>
    <property type="molecule type" value="Genomic_DNA"/>
</dbReference>
<keyword evidence="7" id="KW-1185">Reference proteome</keyword>
<dbReference type="PANTHER" id="PTHR32332:SF18">
    <property type="entry name" value="2-NITROPROPANE DIOXYGENASE"/>
    <property type="match status" value="1"/>
</dbReference>
<dbReference type="KEGG" id="amic:Ami3637_11330"/>
<keyword evidence="6" id="KW-0503">Monooxygenase</keyword>
<dbReference type="Pfam" id="PF03060">
    <property type="entry name" value="NMO"/>
    <property type="match status" value="1"/>
</dbReference>
<dbReference type="RefSeq" id="WP_162362685.1">
    <property type="nucleotide sequence ID" value="NZ_CP047591.1"/>
</dbReference>
<keyword evidence="5" id="KW-0560">Oxidoreductase</keyword>
<dbReference type="InterPro" id="IPR013785">
    <property type="entry name" value="Aldolase_TIM"/>
</dbReference>
<evidence type="ECO:0000313" key="7">
    <source>
        <dbReference type="Proteomes" id="UP000463883"/>
    </source>
</evidence>
<evidence type="ECO:0000256" key="4">
    <source>
        <dbReference type="ARBA" id="ARBA00022643"/>
    </source>
</evidence>
<comment type="function">
    <text evidence="1">Nitronate monooxygenase that uses molecular oxygen to catalyze the oxidative denitrification of alkyl nitronates. Acts on propionate 3-nitronate (P3N), the presumed physiological substrate. Probably functions in the detoxification of P3N, a metabolic poison produced by plants and fungi as a defense mechanism.</text>
</comment>
<evidence type="ECO:0000256" key="2">
    <source>
        <dbReference type="ARBA" id="ARBA00013457"/>
    </source>
</evidence>
<dbReference type="Gene3D" id="3.20.20.70">
    <property type="entry name" value="Aldolase class I"/>
    <property type="match status" value="1"/>
</dbReference>
<dbReference type="GO" id="GO:0018580">
    <property type="term" value="F:nitronate monooxygenase activity"/>
    <property type="evidence" value="ECO:0007669"/>
    <property type="project" value="InterPro"/>
</dbReference>
<dbReference type="PANTHER" id="PTHR32332">
    <property type="entry name" value="2-NITROPROPANE DIOXYGENASE"/>
    <property type="match status" value="1"/>
</dbReference>
<protein>
    <recommendedName>
        <fullName evidence="2">Probable nitronate monooxygenase</fullName>
    </recommendedName>
</protein>
<reference evidence="6 7" key="1">
    <citation type="submission" date="2020-01" db="EMBL/GenBank/DDBJ databases">
        <title>Genomic analysis of Aminipila sp. CBA3637.</title>
        <authorList>
            <person name="Kim Y.B."/>
            <person name="Roh S.W."/>
        </authorList>
    </citation>
    <scope>NUCLEOTIDE SEQUENCE [LARGE SCALE GENOMIC DNA]</scope>
    <source>
        <strain evidence="6 7">CBA3637</strain>
    </source>
</reference>
<dbReference type="InterPro" id="IPR004136">
    <property type="entry name" value="NMO"/>
</dbReference>
<gene>
    <name evidence="6" type="ORF">Ami3637_11330</name>
</gene>
<keyword evidence="4" id="KW-0288">FMN</keyword>
<keyword evidence="3" id="KW-0285">Flavoprotein</keyword>
<accession>A0A6P1MLH4</accession>
<dbReference type="CDD" id="cd04730">
    <property type="entry name" value="NPD_like"/>
    <property type="match status" value="1"/>
</dbReference>
<evidence type="ECO:0000256" key="3">
    <source>
        <dbReference type="ARBA" id="ARBA00022630"/>
    </source>
</evidence>
<dbReference type="AlphaFoldDB" id="A0A6P1MLH4"/>
<organism evidence="6 7">
    <name type="scientific">Aminipila terrae</name>
    <dbReference type="NCBI Taxonomy" id="2697030"/>
    <lineage>
        <taxon>Bacteria</taxon>
        <taxon>Bacillati</taxon>
        <taxon>Bacillota</taxon>
        <taxon>Clostridia</taxon>
        <taxon>Peptostreptococcales</taxon>
        <taxon>Anaerovoracaceae</taxon>
        <taxon>Aminipila</taxon>
    </lineage>
</organism>
<dbReference type="SUPFAM" id="SSF51412">
    <property type="entry name" value="Inosine monophosphate dehydrogenase (IMPDH)"/>
    <property type="match status" value="1"/>
</dbReference>
<proteinExistence type="predicted"/>
<name>A0A6P1MLH4_9FIRM</name>
<dbReference type="Proteomes" id="UP000463883">
    <property type="component" value="Chromosome"/>
</dbReference>
<evidence type="ECO:0000313" key="6">
    <source>
        <dbReference type="EMBL" id="QHI72918.1"/>
    </source>
</evidence>
<sequence>MKLTSLVIGDLTARIPIIQGGMGIGISRANLAAAVANEGGIGIISGVQIGFSEPDFETNTLEANTRALRREIRLARKLSPQGILGVNFLVAMNNYEQLAKTAVEEGIDIIISGAGLPTRLPEIVQGSKTKIAPMASSGRTASVICKLWDRKYNRIPDFIVVEGPDAGGHLGYSMEELTLEVKPNLEQMIKEVFEVIQPYEKKYGKKIPVVAAGGIFTGQDIAKYLRLGASAVQIATRFIATEECDAHINFKNAILNAKDGDIKLIKSPVGMPGRALKNKFIAQLESTPLNIENCSGCMKACQAQQAAYCISQALINAVNGNIDEGLVFSGSNAHRIHKIVKVKDLMRALVLEAEEAYSIPFYLI</sequence>
<evidence type="ECO:0000256" key="5">
    <source>
        <dbReference type="ARBA" id="ARBA00023002"/>
    </source>
</evidence>
<evidence type="ECO:0000256" key="1">
    <source>
        <dbReference type="ARBA" id="ARBA00003535"/>
    </source>
</evidence>